<dbReference type="Pfam" id="PF00144">
    <property type="entry name" value="Beta-lactamase"/>
    <property type="match status" value="1"/>
</dbReference>
<dbReference type="Proteomes" id="UP000680304">
    <property type="component" value="Unassembled WGS sequence"/>
</dbReference>
<evidence type="ECO:0000259" key="1">
    <source>
        <dbReference type="Pfam" id="PF00144"/>
    </source>
</evidence>
<protein>
    <recommendedName>
        <fullName evidence="1">Beta-lactamase-related domain-containing protein</fullName>
    </recommendedName>
</protein>
<sequence>MEVPGAVFVVVKDGKVLLQKGYGTTEVKTGKPVDPEKTVFRIASVSKVFAATAVMQLAEQGKIDLRQDVQQYMGGVKLRNDTGSPLTMEHLLTHTTGFDVVDPPPGDIVTADLSAVTPLKDYVIKTMSAVVRQPGEAYKYDNFASMLQGYIVEQVSGMPFHQYVRDHIFKPLGMENSQFVMTPDMKANLAVGHTATGEKLPPYNTVPTDMPQGSMMTTGSDMAKFMLAQLNEGKLGEARILRGSTVQDMQSVHTAIHPKVPTMTYGFELPYGRASEPYVISKGGDMPGFTSWMWLIPEHKVGGFIVYNKNSGLRTELFNAFMDRYFPSDRKPVYLNPDKEQLARFEGTYRDLRIAYLTARSR</sequence>
<feature type="domain" description="Beta-lactamase-related" evidence="1">
    <location>
        <begin position="2"/>
        <end position="313"/>
    </location>
</feature>
<dbReference type="PANTHER" id="PTHR46825">
    <property type="entry name" value="D-ALANYL-D-ALANINE-CARBOXYPEPTIDASE/ENDOPEPTIDASE AMPH"/>
    <property type="match status" value="1"/>
</dbReference>
<dbReference type="InterPro" id="IPR012338">
    <property type="entry name" value="Beta-lactam/transpept-like"/>
</dbReference>
<comment type="caution">
    <text evidence="2">The sequence shown here is derived from an EMBL/GenBank/DDBJ whole genome shotgun (WGS) entry which is preliminary data.</text>
</comment>
<keyword evidence="3" id="KW-1185">Reference proteome</keyword>
<dbReference type="PANTHER" id="PTHR46825:SF9">
    <property type="entry name" value="BETA-LACTAMASE-RELATED DOMAIN-CONTAINING PROTEIN"/>
    <property type="match status" value="1"/>
</dbReference>
<gene>
    <name evidence="2" type="ORF">PACILC2_35450</name>
</gene>
<dbReference type="Gene3D" id="3.40.710.10">
    <property type="entry name" value="DD-peptidase/beta-lactamase superfamily"/>
    <property type="match status" value="1"/>
</dbReference>
<dbReference type="InterPro" id="IPR050491">
    <property type="entry name" value="AmpC-like"/>
</dbReference>
<reference evidence="2 3" key="1">
    <citation type="submission" date="2021-04" db="EMBL/GenBank/DDBJ databases">
        <title>Draft genome sequence of Paenibacillus cisolokensis, LC2-13A.</title>
        <authorList>
            <person name="Uke A."/>
            <person name="Chhe C."/>
            <person name="Baramee S."/>
            <person name="Kosugi A."/>
        </authorList>
    </citation>
    <scope>NUCLEOTIDE SEQUENCE [LARGE SCALE GENOMIC DNA]</scope>
    <source>
        <strain evidence="2 3">LC2-13A</strain>
    </source>
</reference>
<evidence type="ECO:0000313" key="3">
    <source>
        <dbReference type="Proteomes" id="UP000680304"/>
    </source>
</evidence>
<name>A0ABQ4N9X7_9BACL</name>
<organism evidence="2 3">
    <name type="scientific">Paenibacillus cisolokensis</name>
    <dbReference type="NCBI Taxonomy" id="1658519"/>
    <lineage>
        <taxon>Bacteria</taxon>
        <taxon>Bacillati</taxon>
        <taxon>Bacillota</taxon>
        <taxon>Bacilli</taxon>
        <taxon>Bacillales</taxon>
        <taxon>Paenibacillaceae</taxon>
        <taxon>Paenibacillus</taxon>
    </lineage>
</organism>
<accession>A0ABQ4N9X7</accession>
<dbReference type="EMBL" id="BOVJ01000115">
    <property type="protein sequence ID" value="GIQ64977.1"/>
    <property type="molecule type" value="Genomic_DNA"/>
</dbReference>
<dbReference type="SUPFAM" id="SSF56601">
    <property type="entry name" value="beta-lactamase/transpeptidase-like"/>
    <property type="match status" value="1"/>
</dbReference>
<dbReference type="InterPro" id="IPR001466">
    <property type="entry name" value="Beta-lactam-related"/>
</dbReference>
<evidence type="ECO:0000313" key="2">
    <source>
        <dbReference type="EMBL" id="GIQ64977.1"/>
    </source>
</evidence>
<proteinExistence type="predicted"/>